<dbReference type="GeneID" id="54357231"/>
<feature type="compositionally biased region" description="Polar residues" evidence="1">
    <location>
        <begin position="49"/>
        <end position="62"/>
    </location>
</feature>
<reference evidence="3" key="3">
    <citation type="submission" date="2025-08" db="UniProtKB">
        <authorList>
            <consortium name="RefSeq"/>
        </authorList>
    </citation>
    <scope>IDENTIFICATION</scope>
    <source>
        <strain evidence="3">CBS 342.82</strain>
    </source>
</reference>
<feature type="compositionally biased region" description="Polar residues" evidence="1">
    <location>
        <begin position="120"/>
        <end position="129"/>
    </location>
</feature>
<reference evidence="3" key="1">
    <citation type="submission" date="2020-01" db="EMBL/GenBank/DDBJ databases">
        <authorList>
            <consortium name="DOE Joint Genome Institute"/>
            <person name="Haridas S."/>
            <person name="Albert R."/>
            <person name="Binder M."/>
            <person name="Bloem J."/>
            <person name="Labutti K."/>
            <person name="Salamov A."/>
            <person name="Andreopoulos B."/>
            <person name="Baker S.E."/>
            <person name="Barry K."/>
            <person name="Bills G."/>
            <person name="Bluhm B.H."/>
            <person name="Cannon C."/>
            <person name="Castanera R."/>
            <person name="Culley D.E."/>
            <person name="Daum C."/>
            <person name="Ezra D."/>
            <person name="Gonzalez J.B."/>
            <person name="Henrissat B."/>
            <person name="Kuo A."/>
            <person name="Liang C."/>
            <person name="Lipzen A."/>
            <person name="Lutzoni F."/>
            <person name="Magnuson J."/>
            <person name="Mondo S."/>
            <person name="Nolan M."/>
            <person name="Ohm R."/>
            <person name="Pangilinan J."/>
            <person name="Park H.-J."/>
            <person name="Ramirez L."/>
            <person name="Alfaro M."/>
            <person name="Sun H."/>
            <person name="Tritt A."/>
            <person name="Yoshinaga Y."/>
            <person name="Zwiers L.-H."/>
            <person name="Turgeon B.G."/>
            <person name="Goodwin S.B."/>
            <person name="Spatafora J.W."/>
            <person name="Crous P.W."/>
            <person name="Grigoriev I.V."/>
        </authorList>
    </citation>
    <scope>NUCLEOTIDE SEQUENCE</scope>
    <source>
        <strain evidence="3">CBS 342.82</strain>
    </source>
</reference>
<feature type="compositionally biased region" description="Polar residues" evidence="1">
    <location>
        <begin position="152"/>
        <end position="165"/>
    </location>
</feature>
<gene>
    <name evidence="3" type="ORF">K489DRAFT_178086</name>
</gene>
<protein>
    <submittedName>
        <fullName evidence="3">Uncharacterized protein</fullName>
    </submittedName>
</protein>
<feature type="compositionally biased region" description="Basic and acidic residues" evidence="1">
    <location>
        <begin position="1"/>
        <end position="28"/>
    </location>
</feature>
<feature type="region of interest" description="Disordered" evidence="1">
    <location>
        <begin position="1"/>
        <end position="81"/>
    </location>
</feature>
<sequence length="184" mass="20325">MDSHDSICEHQRRGKECEPCKSNEEKTSVSHTGGWSDQSVRVVLADHNPGTTRGQDLKSTTGYAPFPTYDHPSFSTTEPRSQVLIEKGCSYESPYPSQVSWHGDPSHRKHHQAPRGTFEQLGQATNTPQRSDEISARRHRTSSMFCQPPGSDGSQGQTVDLNSGLSHIEPAGQGRDAEERPERG</sequence>
<evidence type="ECO:0000313" key="3">
    <source>
        <dbReference type="RefSeq" id="XP_033461292.1"/>
    </source>
</evidence>
<feature type="compositionally biased region" description="Polar residues" evidence="1">
    <location>
        <begin position="29"/>
        <end position="39"/>
    </location>
</feature>
<organism evidence="3">
    <name type="scientific">Dissoconium aciculare CBS 342.82</name>
    <dbReference type="NCBI Taxonomy" id="1314786"/>
    <lineage>
        <taxon>Eukaryota</taxon>
        <taxon>Fungi</taxon>
        <taxon>Dikarya</taxon>
        <taxon>Ascomycota</taxon>
        <taxon>Pezizomycotina</taxon>
        <taxon>Dothideomycetes</taxon>
        <taxon>Dothideomycetidae</taxon>
        <taxon>Mycosphaerellales</taxon>
        <taxon>Dissoconiaceae</taxon>
        <taxon>Dissoconium</taxon>
    </lineage>
</organism>
<dbReference type="AlphaFoldDB" id="A0A6J3M870"/>
<dbReference type="Proteomes" id="UP000504637">
    <property type="component" value="Unplaced"/>
</dbReference>
<proteinExistence type="predicted"/>
<dbReference type="RefSeq" id="XP_033461292.1">
    <property type="nucleotide sequence ID" value="XM_033599432.1"/>
</dbReference>
<reference evidence="3" key="2">
    <citation type="submission" date="2020-04" db="EMBL/GenBank/DDBJ databases">
        <authorList>
            <consortium name="NCBI Genome Project"/>
        </authorList>
    </citation>
    <scope>NUCLEOTIDE SEQUENCE</scope>
    <source>
        <strain evidence="3">CBS 342.82</strain>
    </source>
</reference>
<evidence type="ECO:0000256" key="1">
    <source>
        <dbReference type="SAM" id="MobiDB-lite"/>
    </source>
</evidence>
<name>A0A6J3M870_9PEZI</name>
<evidence type="ECO:0000313" key="2">
    <source>
        <dbReference type="Proteomes" id="UP000504637"/>
    </source>
</evidence>
<accession>A0A6J3M870</accession>
<keyword evidence="2" id="KW-1185">Reference proteome</keyword>
<feature type="compositionally biased region" description="Basic and acidic residues" evidence="1">
    <location>
        <begin position="175"/>
        <end position="184"/>
    </location>
</feature>
<feature type="region of interest" description="Disordered" evidence="1">
    <location>
        <begin position="96"/>
        <end position="184"/>
    </location>
</feature>